<accession>A0A238JE95</accession>
<dbReference type="InterPro" id="IPR011051">
    <property type="entry name" value="RmlC_Cupin_sf"/>
</dbReference>
<feature type="signal peptide" evidence="1">
    <location>
        <begin position="1"/>
        <end position="23"/>
    </location>
</feature>
<evidence type="ECO:0000256" key="1">
    <source>
        <dbReference type="SAM" id="SignalP"/>
    </source>
</evidence>
<dbReference type="OrthoDB" id="4628890at2"/>
<gene>
    <name evidence="2" type="ORF">TRP8649_02649</name>
</gene>
<dbReference type="InterPro" id="IPR014710">
    <property type="entry name" value="RmlC-like_jellyroll"/>
</dbReference>
<name>A0A238JE95_9RHOB</name>
<evidence type="ECO:0000313" key="3">
    <source>
        <dbReference type="Proteomes" id="UP000225972"/>
    </source>
</evidence>
<dbReference type="SUPFAM" id="SSF51182">
    <property type="entry name" value="RmlC-like cupins"/>
    <property type="match status" value="1"/>
</dbReference>
<evidence type="ECO:0000313" key="2">
    <source>
        <dbReference type="EMBL" id="SMX28524.1"/>
    </source>
</evidence>
<reference evidence="3" key="1">
    <citation type="submission" date="2017-05" db="EMBL/GenBank/DDBJ databases">
        <authorList>
            <person name="Rodrigo-Torres L."/>
            <person name="Arahal R. D."/>
            <person name="Lucena T."/>
        </authorList>
    </citation>
    <scope>NUCLEOTIDE SEQUENCE [LARGE SCALE GENOMIC DNA]</scope>
    <source>
        <strain evidence="3">CECT 8649</strain>
    </source>
</reference>
<evidence type="ECO:0008006" key="4">
    <source>
        <dbReference type="Google" id="ProtNLM"/>
    </source>
</evidence>
<protein>
    <recommendedName>
        <fullName evidence="4">Cupin domain-containing protein</fullName>
    </recommendedName>
</protein>
<proteinExistence type="predicted"/>
<dbReference type="RefSeq" id="WP_099245923.1">
    <property type="nucleotide sequence ID" value="NZ_FXXP01000002.1"/>
</dbReference>
<sequence>MSQKLFSKSLMIAAAVLANAASAQHCDHGGHDMVTQINGHVPPGKVASLVDVTVMLDTILPDGNRMLVTKGTRRAGTRVGIHIHEYGGHTCVMSGSITDFVEGHDPGLFPADSCYYMPANTPMTAANLGTQDAVLIDTFVLPPDAEPITIIETCATE</sequence>
<dbReference type="EMBL" id="FXXP01000002">
    <property type="protein sequence ID" value="SMX28524.1"/>
    <property type="molecule type" value="Genomic_DNA"/>
</dbReference>
<dbReference type="Gene3D" id="2.60.120.10">
    <property type="entry name" value="Jelly Rolls"/>
    <property type="match status" value="1"/>
</dbReference>
<dbReference type="Proteomes" id="UP000225972">
    <property type="component" value="Unassembled WGS sequence"/>
</dbReference>
<dbReference type="AlphaFoldDB" id="A0A238JE95"/>
<keyword evidence="3" id="KW-1185">Reference proteome</keyword>
<feature type="chain" id="PRO_5011969162" description="Cupin domain-containing protein" evidence="1">
    <location>
        <begin position="24"/>
        <end position="157"/>
    </location>
</feature>
<keyword evidence="1" id="KW-0732">Signal</keyword>
<organism evidence="2 3">
    <name type="scientific">Pelagimonas phthalicica</name>
    <dbReference type="NCBI Taxonomy" id="1037362"/>
    <lineage>
        <taxon>Bacteria</taxon>
        <taxon>Pseudomonadati</taxon>
        <taxon>Pseudomonadota</taxon>
        <taxon>Alphaproteobacteria</taxon>
        <taxon>Rhodobacterales</taxon>
        <taxon>Roseobacteraceae</taxon>
        <taxon>Pelagimonas</taxon>
    </lineage>
</organism>